<sequence length="135" mass="15130">TIKKTQPNVVILELCSNRLSILYLNEKTILEEAKKPSIANMVVQGIMHMSLLSLSAHLTKELGIAPGGEFRKGFQQAKRVPGCVVHLCDRLLNITLMRAISALSAWQKIKLGFGILFNKETVTKKECKQRDLLEE</sequence>
<protein>
    <submittedName>
        <fullName evidence="1">Uncharacterized protein</fullName>
    </submittedName>
</protein>
<reference evidence="1 2" key="1">
    <citation type="journal article" date="2018" name="Gigascience">
        <title>Genomes of trombidid mites reveal novel predicted allergens and laterally-transferred genes associated with secondary metabolism.</title>
        <authorList>
            <person name="Dong X."/>
            <person name="Chaisiri K."/>
            <person name="Xia D."/>
            <person name="Armstrong S.D."/>
            <person name="Fang Y."/>
            <person name="Donnelly M.J."/>
            <person name="Kadowaki T."/>
            <person name="McGarry J.W."/>
            <person name="Darby A.C."/>
            <person name="Makepeace B.L."/>
        </authorList>
    </citation>
    <scope>NUCLEOTIDE SEQUENCE [LARGE SCALE GENOMIC DNA]</scope>
    <source>
        <strain evidence="1">UoL-UT</strain>
    </source>
</reference>
<dbReference type="OrthoDB" id="48306at2759"/>
<dbReference type="InterPro" id="IPR046345">
    <property type="entry name" value="TraB_PrgY-like"/>
</dbReference>
<gene>
    <name evidence="1" type="ORF">B4U80_11261</name>
</gene>
<evidence type="ECO:0000313" key="2">
    <source>
        <dbReference type="Proteomes" id="UP000288716"/>
    </source>
</evidence>
<feature type="non-terminal residue" evidence="1">
    <location>
        <position position="135"/>
    </location>
</feature>
<accession>A0A443QKK7</accession>
<proteinExistence type="predicted"/>
<dbReference type="PANTHER" id="PTHR21530">
    <property type="entry name" value="PHEROMONE SHUTDOWN PROTEIN"/>
    <property type="match status" value="1"/>
</dbReference>
<keyword evidence="2" id="KW-1185">Reference proteome</keyword>
<dbReference type="AlphaFoldDB" id="A0A443QKK7"/>
<dbReference type="PANTHER" id="PTHR21530:SF7">
    <property type="entry name" value="TRAB DOMAIN-CONTAINING PROTEIN"/>
    <property type="match status" value="1"/>
</dbReference>
<dbReference type="EMBL" id="NCKV01054626">
    <property type="protein sequence ID" value="RWS03548.1"/>
    <property type="molecule type" value="Genomic_DNA"/>
</dbReference>
<name>A0A443QKK7_9ACAR</name>
<evidence type="ECO:0000313" key="1">
    <source>
        <dbReference type="EMBL" id="RWS03548.1"/>
    </source>
</evidence>
<dbReference type="VEuPathDB" id="VectorBase:LDEU014284"/>
<dbReference type="Proteomes" id="UP000288716">
    <property type="component" value="Unassembled WGS sequence"/>
</dbReference>
<feature type="non-terminal residue" evidence="1">
    <location>
        <position position="1"/>
    </location>
</feature>
<dbReference type="CDD" id="cd14726">
    <property type="entry name" value="TraB_PrgY-like"/>
    <property type="match status" value="1"/>
</dbReference>
<comment type="caution">
    <text evidence="1">The sequence shown here is derived from an EMBL/GenBank/DDBJ whole genome shotgun (WGS) entry which is preliminary data.</text>
</comment>
<organism evidence="1 2">
    <name type="scientific">Leptotrombidium deliense</name>
    <dbReference type="NCBI Taxonomy" id="299467"/>
    <lineage>
        <taxon>Eukaryota</taxon>
        <taxon>Metazoa</taxon>
        <taxon>Ecdysozoa</taxon>
        <taxon>Arthropoda</taxon>
        <taxon>Chelicerata</taxon>
        <taxon>Arachnida</taxon>
        <taxon>Acari</taxon>
        <taxon>Acariformes</taxon>
        <taxon>Trombidiformes</taxon>
        <taxon>Prostigmata</taxon>
        <taxon>Anystina</taxon>
        <taxon>Parasitengona</taxon>
        <taxon>Trombiculoidea</taxon>
        <taxon>Trombiculidae</taxon>
        <taxon>Leptotrombidium</taxon>
    </lineage>
</organism>